<protein>
    <submittedName>
        <fullName evidence="1">Uncharacterized protein</fullName>
    </submittedName>
</protein>
<dbReference type="EMBL" id="GBRH01258170">
    <property type="protein sequence ID" value="JAD39725.1"/>
    <property type="molecule type" value="Transcribed_RNA"/>
</dbReference>
<name>A0A0A8ZSI4_ARUDO</name>
<accession>A0A0A8ZSI4</accession>
<proteinExistence type="predicted"/>
<sequence>MKVAAMTRTCLAMCLSIS</sequence>
<reference evidence="1" key="2">
    <citation type="journal article" date="2015" name="Data Brief">
        <title>Shoot transcriptome of the giant reed, Arundo donax.</title>
        <authorList>
            <person name="Barrero R.A."/>
            <person name="Guerrero F.D."/>
            <person name="Moolhuijzen P."/>
            <person name="Goolsby J.A."/>
            <person name="Tidwell J."/>
            <person name="Bellgard S.E."/>
            <person name="Bellgard M.I."/>
        </authorList>
    </citation>
    <scope>NUCLEOTIDE SEQUENCE</scope>
    <source>
        <tissue evidence="1">Shoot tissue taken approximately 20 cm above the soil surface</tissue>
    </source>
</reference>
<reference evidence="1" key="1">
    <citation type="submission" date="2014-09" db="EMBL/GenBank/DDBJ databases">
        <authorList>
            <person name="Magalhaes I.L.F."/>
            <person name="Oliveira U."/>
            <person name="Santos F.R."/>
            <person name="Vidigal T.H.D.A."/>
            <person name="Brescovit A.D."/>
            <person name="Santos A.J."/>
        </authorList>
    </citation>
    <scope>NUCLEOTIDE SEQUENCE</scope>
    <source>
        <tissue evidence="1">Shoot tissue taken approximately 20 cm above the soil surface</tissue>
    </source>
</reference>
<organism evidence="1">
    <name type="scientific">Arundo donax</name>
    <name type="common">Giant reed</name>
    <name type="synonym">Donax arundinaceus</name>
    <dbReference type="NCBI Taxonomy" id="35708"/>
    <lineage>
        <taxon>Eukaryota</taxon>
        <taxon>Viridiplantae</taxon>
        <taxon>Streptophyta</taxon>
        <taxon>Embryophyta</taxon>
        <taxon>Tracheophyta</taxon>
        <taxon>Spermatophyta</taxon>
        <taxon>Magnoliopsida</taxon>
        <taxon>Liliopsida</taxon>
        <taxon>Poales</taxon>
        <taxon>Poaceae</taxon>
        <taxon>PACMAD clade</taxon>
        <taxon>Arundinoideae</taxon>
        <taxon>Arundineae</taxon>
        <taxon>Arundo</taxon>
    </lineage>
</organism>
<evidence type="ECO:0000313" key="1">
    <source>
        <dbReference type="EMBL" id="JAD39725.1"/>
    </source>
</evidence>
<dbReference type="AlphaFoldDB" id="A0A0A8ZSI4"/>